<reference evidence="1 2" key="1">
    <citation type="journal article" date="2012" name="Genome Biol.">
        <title>Sequencing three crocodilian genomes to illuminate the evolution of archosaurs and amniotes.</title>
        <authorList>
            <person name="St John J.A."/>
            <person name="Braun E.L."/>
            <person name="Isberg S.R."/>
            <person name="Miles L.G."/>
            <person name="Chong A.Y."/>
            <person name="Gongora J."/>
            <person name="Dalzell P."/>
            <person name="Moran C."/>
            <person name="Bed'hom B."/>
            <person name="Abzhanov A."/>
            <person name="Burgess S.C."/>
            <person name="Cooksey A.M."/>
            <person name="Castoe T.A."/>
            <person name="Crawford N.G."/>
            <person name="Densmore L.D."/>
            <person name="Drew J.C."/>
            <person name="Edwards S.V."/>
            <person name="Faircloth B.C."/>
            <person name="Fujita M.K."/>
            <person name="Greenwold M.J."/>
            <person name="Hoffmann F.G."/>
            <person name="Howard J.M."/>
            <person name="Iguchi T."/>
            <person name="Janes D.E."/>
            <person name="Khan S.Y."/>
            <person name="Kohno S."/>
            <person name="de Koning A.J."/>
            <person name="Lance S.L."/>
            <person name="McCarthy F.M."/>
            <person name="McCormack J.E."/>
            <person name="Merchant M.E."/>
            <person name="Peterson D.G."/>
            <person name="Pollock D.D."/>
            <person name="Pourmand N."/>
            <person name="Raney B.J."/>
            <person name="Roessler K.A."/>
            <person name="Sanford J.R."/>
            <person name="Sawyer R.H."/>
            <person name="Schmidt C.J."/>
            <person name="Triplett E.W."/>
            <person name="Tuberville T.D."/>
            <person name="Venegas-Anaya M."/>
            <person name="Howard J.T."/>
            <person name="Jarvis E.D."/>
            <person name="Guillette L.J.Jr."/>
            <person name="Glenn T.C."/>
            <person name="Green R.E."/>
            <person name="Ray D.A."/>
        </authorList>
    </citation>
    <scope>NUCLEOTIDE SEQUENCE [LARGE SCALE GENOMIC DNA]</scope>
    <source>
        <strain evidence="1">KSC_2009_1</strain>
    </source>
</reference>
<keyword evidence="2" id="KW-1185">Reference proteome</keyword>
<evidence type="ECO:0000313" key="2">
    <source>
        <dbReference type="Proteomes" id="UP000050525"/>
    </source>
</evidence>
<organism evidence="1 2">
    <name type="scientific">Alligator mississippiensis</name>
    <name type="common">American alligator</name>
    <dbReference type="NCBI Taxonomy" id="8496"/>
    <lineage>
        <taxon>Eukaryota</taxon>
        <taxon>Metazoa</taxon>
        <taxon>Chordata</taxon>
        <taxon>Craniata</taxon>
        <taxon>Vertebrata</taxon>
        <taxon>Euteleostomi</taxon>
        <taxon>Archelosauria</taxon>
        <taxon>Archosauria</taxon>
        <taxon>Crocodylia</taxon>
        <taxon>Alligatoridae</taxon>
        <taxon>Alligatorinae</taxon>
        <taxon>Alligator</taxon>
    </lineage>
</organism>
<dbReference type="Proteomes" id="UP000050525">
    <property type="component" value="Unassembled WGS sequence"/>
</dbReference>
<proteinExistence type="predicted"/>
<gene>
    <name evidence="1" type="ORF">Y1Q_0010687</name>
</gene>
<dbReference type="AlphaFoldDB" id="A0A151M6H4"/>
<name>A0A151M6H4_ALLMI</name>
<dbReference type="EMBL" id="AKHW03006437">
    <property type="protein sequence ID" value="KYO20106.1"/>
    <property type="molecule type" value="Genomic_DNA"/>
</dbReference>
<comment type="caution">
    <text evidence="1">The sequence shown here is derived from an EMBL/GenBank/DDBJ whole genome shotgun (WGS) entry which is preliminary data.</text>
</comment>
<accession>A0A151M6H4</accession>
<evidence type="ECO:0008006" key="3">
    <source>
        <dbReference type="Google" id="ProtNLM"/>
    </source>
</evidence>
<evidence type="ECO:0000313" key="1">
    <source>
        <dbReference type="EMBL" id="KYO20106.1"/>
    </source>
</evidence>
<sequence>MRPIVCKVTGWWNGEFAPGVPEIQDEEVTSLPLLIGDPAYSLHLWYMKPFTGCLDAHKDLFNYQLSNRKNGCGVCFQVPQGLLEVPEDMHGSQQLQ</sequence>
<protein>
    <recommendedName>
        <fullName evidence="3">DDE Tnp4 domain-containing protein</fullName>
    </recommendedName>
</protein>